<feature type="region of interest" description="Disordered" evidence="1">
    <location>
        <begin position="139"/>
        <end position="211"/>
    </location>
</feature>
<dbReference type="AlphaFoldDB" id="A0A1I4PXK0"/>
<feature type="compositionally biased region" description="Low complexity" evidence="1">
    <location>
        <begin position="139"/>
        <end position="158"/>
    </location>
</feature>
<name>A0A1I4PXK0_9HYPH</name>
<dbReference type="STRING" id="582667.SAMN05192568_102715"/>
<evidence type="ECO:0000313" key="3">
    <source>
        <dbReference type="Proteomes" id="UP000199048"/>
    </source>
</evidence>
<protein>
    <submittedName>
        <fullName evidence="2">Uncharacterized protein</fullName>
    </submittedName>
</protein>
<sequence>MPASMTACRHAGRDDPDASPLPRVGGSGLQGRSTSAAWASPIRFPRRPAIRRGFEPLRQHAFTPGAAGQDLPDKPDPAPRPTAPNLPSGRVGLGPRVQPTSRAAAAAGPVPCRGTANRLCCVSRVRAWLRRPARAAQAGWACAGPGCARRNGASPDARAAPDRRGRSRTVVSPHGRSRPDGAAFRDPGEERATGRFTRNGTSRTSPRRYDA</sequence>
<organism evidence="2 3">
    <name type="scientific">Methylobacterium pseudosasicola</name>
    <dbReference type="NCBI Taxonomy" id="582667"/>
    <lineage>
        <taxon>Bacteria</taxon>
        <taxon>Pseudomonadati</taxon>
        <taxon>Pseudomonadota</taxon>
        <taxon>Alphaproteobacteria</taxon>
        <taxon>Hyphomicrobiales</taxon>
        <taxon>Methylobacteriaceae</taxon>
        <taxon>Methylobacterium</taxon>
    </lineage>
</organism>
<feature type="region of interest" description="Disordered" evidence="1">
    <location>
        <begin position="1"/>
        <end position="109"/>
    </location>
</feature>
<evidence type="ECO:0000313" key="2">
    <source>
        <dbReference type="EMBL" id="SFM32551.1"/>
    </source>
</evidence>
<dbReference type="EMBL" id="FOTK01000027">
    <property type="protein sequence ID" value="SFM32551.1"/>
    <property type="molecule type" value="Genomic_DNA"/>
</dbReference>
<accession>A0A1I4PXK0</accession>
<reference evidence="3" key="1">
    <citation type="submission" date="2016-10" db="EMBL/GenBank/DDBJ databases">
        <authorList>
            <person name="Varghese N."/>
            <person name="Submissions S."/>
        </authorList>
    </citation>
    <scope>NUCLEOTIDE SEQUENCE [LARGE SCALE GENOMIC DNA]</scope>
    <source>
        <strain evidence="3">BL36</strain>
    </source>
</reference>
<gene>
    <name evidence="2" type="ORF">SAMN05192568_102715</name>
</gene>
<evidence type="ECO:0000256" key="1">
    <source>
        <dbReference type="SAM" id="MobiDB-lite"/>
    </source>
</evidence>
<proteinExistence type="predicted"/>
<keyword evidence="3" id="KW-1185">Reference proteome</keyword>
<dbReference type="Proteomes" id="UP000199048">
    <property type="component" value="Unassembled WGS sequence"/>
</dbReference>